<feature type="compositionally biased region" description="Basic and acidic residues" evidence="3">
    <location>
        <begin position="465"/>
        <end position="478"/>
    </location>
</feature>
<accession>A0A4V4H6S7</accession>
<evidence type="ECO:0000256" key="1">
    <source>
        <dbReference type="ARBA" id="ARBA00022860"/>
    </source>
</evidence>
<feature type="compositionally biased region" description="Low complexity" evidence="3">
    <location>
        <begin position="265"/>
        <end position="274"/>
    </location>
</feature>
<dbReference type="Proteomes" id="UP000317650">
    <property type="component" value="Chromosome 7"/>
</dbReference>
<name>A0A4V4H6S7_MUSBA</name>
<protein>
    <recommendedName>
        <fullName evidence="6">DUF4005 domain-containing protein</fullName>
    </recommendedName>
</protein>
<comment type="caution">
    <text evidence="4">The sequence shown here is derived from an EMBL/GenBank/DDBJ whole genome shotgun (WGS) entry which is preliminary data.</text>
</comment>
<gene>
    <name evidence="4" type="ORF">C4D60_Mb07t19470</name>
</gene>
<evidence type="ECO:0000313" key="4">
    <source>
        <dbReference type="EMBL" id="THU61076.1"/>
    </source>
</evidence>
<feature type="region of interest" description="Disordered" evidence="3">
    <location>
        <begin position="259"/>
        <end position="280"/>
    </location>
</feature>
<evidence type="ECO:0000256" key="3">
    <source>
        <dbReference type="SAM" id="MobiDB-lite"/>
    </source>
</evidence>
<organism evidence="4 5">
    <name type="scientific">Musa balbisiana</name>
    <name type="common">Banana</name>
    <dbReference type="NCBI Taxonomy" id="52838"/>
    <lineage>
        <taxon>Eukaryota</taxon>
        <taxon>Viridiplantae</taxon>
        <taxon>Streptophyta</taxon>
        <taxon>Embryophyta</taxon>
        <taxon>Tracheophyta</taxon>
        <taxon>Spermatophyta</taxon>
        <taxon>Magnoliopsida</taxon>
        <taxon>Liliopsida</taxon>
        <taxon>Zingiberales</taxon>
        <taxon>Musaceae</taxon>
        <taxon>Musa</taxon>
    </lineage>
</organism>
<evidence type="ECO:0008006" key="6">
    <source>
        <dbReference type="Google" id="ProtNLM"/>
    </source>
</evidence>
<comment type="similarity">
    <text evidence="2">Belongs to the IQD family.</text>
</comment>
<dbReference type="EMBL" id="PYDT01000005">
    <property type="protein sequence ID" value="THU61076.1"/>
    <property type="molecule type" value="Genomic_DNA"/>
</dbReference>
<evidence type="ECO:0000313" key="5">
    <source>
        <dbReference type="Proteomes" id="UP000317650"/>
    </source>
</evidence>
<dbReference type="AlphaFoldDB" id="A0A4V4H6S7"/>
<feature type="region of interest" description="Disordered" evidence="3">
    <location>
        <begin position="453"/>
        <end position="489"/>
    </location>
</feature>
<reference evidence="4 5" key="1">
    <citation type="journal article" date="2019" name="Nat. Plants">
        <title>Genome sequencing of Musa balbisiana reveals subgenome evolution and function divergence in polyploid bananas.</title>
        <authorList>
            <person name="Yao X."/>
        </authorList>
    </citation>
    <scope>NUCLEOTIDE SEQUENCE [LARGE SCALE GENOMIC DNA]</scope>
    <source>
        <strain evidence="5">cv. DH-PKW</strain>
        <tissue evidence="4">Leaves</tissue>
    </source>
</reference>
<dbReference type="PANTHER" id="PTHR32295">
    <property type="entry name" value="IQ-DOMAIN 5-RELATED"/>
    <property type="match status" value="1"/>
</dbReference>
<dbReference type="PANTHER" id="PTHR32295:SF95">
    <property type="entry name" value="PROTEIN IQ-DOMAIN 6"/>
    <property type="match status" value="1"/>
</dbReference>
<keyword evidence="1" id="KW-0112">Calmodulin-binding</keyword>
<sequence length="489" mass="54568">MGGSGKWIKSLVVGLKKQEQDSCEKSGDGDNGRSRKWKKLWRSSSWDHLSLRRGSRGSSRRSAASEESDASSVAEAFAAAAAAVVRAPPKDFRAVRQEWAAIRIQTAFRAFLVTEEDYTSRSILHEMPPTKMRACCGLGLQARRALRALRGIVRLQAIVRGRQVRKQAAVTLRCMQALVRVQARIRARRVRMSTEGQVVQRLLEARRGTLDPLKEAEEGWCDSPGTVEEVRAKLQMRHRGAVKRERAIAYAFSQQQSKATLGGRSKQSSVSSKHSGFDQSNGSWNWSWLERWMAAKPWESRLMEHKVQNNPSDAESKEDIFGIYSTCSEPTSVRIKKNSITTRVSARPPTIITHNHCCRTRSASSPSTELYFNESSASSSSIFMSTPFSSSTLLASERTEDSGRSRPNYMSLTESIKAKQKALNAQNSTPQGHSSVAVRSHRKTLSGIDTDSSIFSCDLENQPPQREKSSVRRMEKVNGYHGKLHTYGS</sequence>
<dbReference type="GO" id="GO:0005516">
    <property type="term" value="F:calmodulin binding"/>
    <property type="evidence" value="ECO:0007669"/>
    <property type="project" value="UniProtKB-KW"/>
</dbReference>
<dbReference type="PROSITE" id="PS50096">
    <property type="entry name" value="IQ"/>
    <property type="match status" value="1"/>
</dbReference>
<proteinExistence type="inferred from homology"/>
<keyword evidence="5" id="KW-1185">Reference proteome</keyword>
<evidence type="ECO:0000256" key="2">
    <source>
        <dbReference type="ARBA" id="ARBA00024341"/>
    </source>
</evidence>